<evidence type="ECO:0000256" key="3">
    <source>
        <dbReference type="ARBA" id="ARBA00022840"/>
    </source>
</evidence>
<evidence type="ECO:0000313" key="6">
    <source>
        <dbReference type="Proteomes" id="UP000290218"/>
    </source>
</evidence>
<dbReference type="AlphaFoldDB" id="A0A4Q1CAA5"/>
<dbReference type="InterPro" id="IPR027417">
    <property type="entry name" value="P-loop_NTPase"/>
</dbReference>
<gene>
    <name evidence="5" type="ORF">ESB00_07950</name>
</gene>
<keyword evidence="2" id="KW-0547">Nucleotide-binding</keyword>
<keyword evidence="6" id="KW-1185">Reference proteome</keyword>
<comment type="caution">
    <text evidence="5">The sequence shown here is derived from an EMBL/GenBank/DDBJ whole genome shotgun (WGS) entry which is preliminary data.</text>
</comment>
<dbReference type="Pfam" id="PF00005">
    <property type="entry name" value="ABC_tran"/>
    <property type="match status" value="1"/>
</dbReference>
<dbReference type="OrthoDB" id="9789994at2"/>
<keyword evidence="3 5" id="KW-0067">ATP-binding</keyword>
<accession>A0A4Q1CAA5</accession>
<dbReference type="InterPro" id="IPR003593">
    <property type="entry name" value="AAA+_ATPase"/>
</dbReference>
<evidence type="ECO:0000313" key="5">
    <source>
        <dbReference type="EMBL" id="RXK55806.1"/>
    </source>
</evidence>
<dbReference type="InterPro" id="IPR017871">
    <property type="entry name" value="ABC_transporter-like_CS"/>
</dbReference>
<dbReference type="InterPro" id="IPR050095">
    <property type="entry name" value="ECF_ABC_transporter_ATP-bd"/>
</dbReference>
<dbReference type="SUPFAM" id="SSF52540">
    <property type="entry name" value="P-loop containing nucleoside triphosphate hydrolases"/>
    <property type="match status" value="1"/>
</dbReference>
<dbReference type="GO" id="GO:0005524">
    <property type="term" value="F:ATP binding"/>
    <property type="evidence" value="ECO:0007669"/>
    <property type="project" value="UniProtKB-KW"/>
</dbReference>
<dbReference type="GO" id="GO:0016887">
    <property type="term" value="F:ATP hydrolysis activity"/>
    <property type="evidence" value="ECO:0007669"/>
    <property type="project" value="InterPro"/>
</dbReference>
<dbReference type="PROSITE" id="PS50893">
    <property type="entry name" value="ABC_TRANSPORTER_2"/>
    <property type="match status" value="1"/>
</dbReference>
<dbReference type="PANTHER" id="PTHR43553">
    <property type="entry name" value="HEAVY METAL TRANSPORTER"/>
    <property type="match status" value="1"/>
</dbReference>
<proteinExistence type="predicted"/>
<dbReference type="EMBL" id="SDHX01000001">
    <property type="protein sequence ID" value="RXK55806.1"/>
    <property type="molecule type" value="Genomic_DNA"/>
</dbReference>
<protein>
    <submittedName>
        <fullName evidence="5">ATP-binding cassette domain-containing protein</fullName>
    </submittedName>
</protein>
<evidence type="ECO:0000259" key="4">
    <source>
        <dbReference type="PROSITE" id="PS50893"/>
    </source>
</evidence>
<reference evidence="5 6" key="1">
    <citation type="submission" date="2019-01" db="EMBL/GenBank/DDBJ databases">
        <title>Lacunisphaera sp. strain TWA-58.</title>
        <authorList>
            <person name="Chen W.-M."/>
        </authorList>
    </citation>
    <scope>NUCLEOTIDE SEQUENCE [LARGE SCALE GENOMIC DNA]</scope>
    <source>
        <strain evidence="5 6">TWA-58</strain>
    </source>
</reference>
<sequence length="272" mass="30593">MAAASGRRSAPLILDFRSLTVPRGDRFVLRDFSLQIRRGEHVALLGPNGSGKSTLIKAITREIYPVDRPGLRFELLGRADWDINDLRGHFGIVALDQLHNLSHEVTLRQVTARELVLSGYFNSLGLWPHHRVKPAHERHARGILRFLEISHLAHRPVSEMSSGEQRRAMIGRALVHDPEALVLDEPTNSLDPGAVREFRDLLRKLARAGRTLLLVTHHIADVIPEIERVILMQDGRIVGDGSKAQMLTSGRLSRLFGARLKVVKTRRNYDVV</sequence>
<feature type="domain" description="ABC transporter" evidence="4">
    <location>
        <begin position="14"/>
        <end position="259"/>
    </location>
</feature>
<name>A0A4Q1CAA5_9BACT</name>
<dbReference type="PANTHER" id="PTHR43553:SF3">
    <property type="entry name" value="ABC TRANSPORTER ATP-BINDING PROTEIN MODF"/>
    <property type="match status" value="1"/>
</dbReference>
<dbReference type="Proteomes" id="UP000290218">
    <property type="component" value="Unassembled WGS sequence"/>
</dbReference>
<dbReference type="InterPro" id="IPR003439">
    <property type="entry name" value="ABC_transporter-like_ATP-bd"/>
</dbReference>
<dbReference type="PROSITE" id="PS00211">
    <property type="entry name" value="ABC_TRANSPORTER_1"/>
    <property type="match status" value="1"/>
</dbReference>
<organism evidence="5 6">
    <name type="scientific">Oleiharenicola lentus</name>
    <dbReference type="NCBI Taxonomy" id="2508720"/>
    <lineage>
        <taxon>Bacteria</taxon>
        <taxon>Pseudomonadati</taxon>
        <taxon>Verrucomicrobiota</taxon>
        <taxon>Opitutia</taxon>
        <taxon>Opitutales</taxon>
        <taxon>Opitutaceae</taxon>
        <taxon>Oleiharenicola</taxon>
    </lineage>
</organism>
<dbReference type="SMART" id="SM00382">
    <property type="entry name" value="AAA"/>
    <property type="match status" value="1"/>
</dbReference>
<dbReference type="Gene3D" id="3.40.50.300">
    <property type="entry name" value="P-loop containing nucleotide triphosphate hydrolases"/>
    <property type="match status" value="1"/>
</dbReference>
<dbReference type="GO" id="GO:0042626">
    <property type="term" value="F:ATPase-coupled transmembrane transporter activity"/>
    <property type="evidence" value="ECO:0007669"/>
    <property type="project" value="TreeGrafter"/>
</dbReference>
<dbReference type="GO" id="GO:0043190">
    <property type="term" value="C:ATP-binding cassette (ABC) transporter complex"/>
    <property type="evidence" value="ECO:0007669"/>
    <property type="project" value="TreeGrafter"/>
</dbReference>
<evidence type="ECO:0000256" key="2">
    <source>
        <dbReference type="ARBA" id="ARBA00022741"/>
    </source>
</evidence>
<evidence type="ECO:0000256" key="1">
    <source>
        <dbReference type="ARBA" id="ARBA00022448"/>
    </source>
</evidence>
<keyword evidence="1" id="KW-0813">Transport</keyword>